<keyword evidence="1" id="KW-0732">Signal</keyword>
<accession>A0A8H3WDY8</accession>
<reference evidence="2 3" key="1">
    <citation type="submission" date="2019-12" db="EMBL/GenBank/DDBJ databases">
        <title>A genome sequence resource for the geographically widespread anthracnose pathogen Colletotrichum asianum.</title>
        <authorList>
            <person name="Meng Y."/>
        </authorList>
    </citation>
    <scope>NUCLEOTIDE SEQUENCE [LARGE SCALE GENOMIC DNA]</scope>
    <source>
        <strain evidence="2 3">ICMP 18580</strain>
    </source>
</reference>
<dbReference type="Proteomes" id="UP000434172">
    <property type="component" value="Unassembled WGS sequence"/>
</dbReference>
<sequence>MRVVALVAAALAFAMPISAGVCAAFGVCSQNGEIHDCTSGSCVGKVGTECTVSLAGPVLCPL</sequence>
<evidence type="ECO:0000256" key="1">
    <source>
        <dbReference type="SAM" id="SignalP"/>
    </source>
</evidence>
<protein>
    <submittedName>
        <fullName evidence="2">Uncharacterized protein</fullName>
    </submittedName>
</protein>
<organism evidence="2 3">
    <name type="scientific">Colletotrichum asianum</name>
    <dbReference type="NCBI Taxonomy" id="702518"/>
    <lineage>
        <taxon>Eukaryota</taxon>
        <taxon>Fungi</taxon>
        <taxon>Dikarya</taxon>
        <taxon>Ascomycota</taxon>
        <taxon>Pezizomycotina</taxon>
        <taxon>Sordariomycetes</taxon>
        <taxon>Hypocreomycetidae</taxon>
        <taxon>Glomerellales</taxon>
        <taxon>Glomerellaceae</taxon>
        <taxon>Colletotrichum</taxon>
        <taxon>Colletotrichum gloeosporioides species complex</taxon>
    </lineage>
</organism>
<comment type="caution">
    <text evidence="2">The sequence shown here is derived from an EMBL/GenBank/DDBJ whole genome shotgun (WGS) entry which is preliminary data.</text>
</comment>
<keyword evidence="3" id="KW-1185">Reference proteome</keyword>
<proteinExistence type="predicted"/>
<evidence type="ECO:0000313" key="2">
    <source>
        <dbReference type="EMBL" id="KAF0322818.1"/>
    </source>
</evidence>
<feature type="chain" id="PRO_5034046522" evidence="1">
    <location>
        <begin position="20"/>
        <end position="62"/>
    </location>
</feature>
<gene>
    <name evidence="2" type="ORF">GQ607_010059</name>
</gene>
<dbReference type="EMBL" id="WOWK01000058">
    <property type="protein sequence ID" value="KAF0322818.1"/>
    <property type="molecule type" value="Genomic_DNA"/>
</dbReference>
<feature type="signal peptide" evidence="1">
    <location>
        <begin position="1"/>
        <end position="19"/>
    </location>
</feature>
<name>A0A8H3WDY8_9PEZI</name>
<evidence type="ECO:0000313" key="3">
    <source>
        <dbReference type="Proteomes" id="UP000434172"/>
    </source>
</evidence>
<dbReference type="AlphaFoldDB" id="A0A8H3WDY8"/>